<keyword evidence="2" id="KW-1133">Transmembrane helix</keyword>
<keyword evidence="2" id="KW-0812">Transmembrane</keyword>
<evidence type="ECO:0000313" key="4">
    <source>
        <dbReference type="Proteomes" id="UP000290106"/>
    </source>
</evidence>
<organism evidence="3 4">
    <name type="scientific">Blautia faecicola</name>
    <dbReference type="NCBI Taxonomy" id="2509240"/>
    <lineage>
        <taxon>Bacteria</taxon>
        <taxon>Bacillati</taxon>
        <taxon>Bacillota</taxon>
        <taxon>Clostridia</taxon>
        <taxon>Lachnospirales</taxon>
        <taxon>Lachnospiraceae</taxon>
        <taxon>Blautia</taxon>
    </lineage>
</organism>
<accession>A0A4Q1RG30</accession>
<dbReference type="RefSeq" id="WP_129257161.1">
    <property type="nucleotide sequence ID" value="NZ_SDKC01000001.1"/>
</dbReference>
<dbReference type="OrthoDB" id="2065258at2"/>
<feature type="transmembrane region" description="Helical" evidence="2">
    <location>
        <begin position="12"/>
        <end position="34"/>
    </location>
</feature>
<keyword evidence="4" id="KW-1185">Reference proteome</keyword>
<reference evidence="3 4" key="1">
    <citation type="submission" date="2019-01" db="EMBL/GenBank/DDBJ databases">
        <title>Blautia sp. nov. KGMB01111 isolated human feces.</title>
        <authorList>
            <person name="Park J.-E."/>
            <person name="Kim J.-S."/>
            <person name="Park S.-H."/>
        </authorList>
    </citation>
    <scope>NUCLEOTIDE SEQUENCE [LARGE SCALE GENOMIC DNA]</scope>
    <source>
        <strain evidence="3 4">KGMB01111</strain>
    </source>
</reference>
<protein>
    <recommendedName>
        <fullName evidence="5">DUF3592 domain-containing protein</fullName>
    </recommendedName>
</protein>
<evidence type="ECO:0008006" key="5">
    <source>
        <dbReference type="Google" id="ProtNLM"/>
    </source>
</evidence>
<evidence type="ECO:0000256" key="1">
    <source>
        <dbReference type="SAM" id="MobiDB-lite"/>
    </source>
</evidence>
<sequence length="181" mass="20701">MNSVKNGKKKDIKIILLGILVGLVVCGAGIYGVVSSRIASHEYKNSTDIREVSAVVGYCREVVNKDKDEDGYHRERELREYRVKVTFEIDGETYQDRDTVYCWNDEEINTGDEIDVEVYRTSKGKYKIVPDRDPLEFLFCCAAIILGAGFAAIFIAEMFKKEPENGEESEKKKNKDKNRNR</sequence>
<evidence type="ECO:0000313" key="3">
    <source>
        <dbReference type="EMBL" id="RXS74529.1"/>
    </source>
</evidence>
<dbReference type="AlphaFoldDB" id="A0A4Q1RG30"/>
<dbReference type="Proteomes" id="UP000290106">
    <property type="component" value="Unassembled WGS sequence"/>
</dbReference>
<gene>
    <name evidence="3" type="ORF">ETP43_04450</name>
</gene>
<feature type="region of interest" description="Disordered" evidence="1">
    <location>
        <begin position="162"/>
        <end position="181"/>
    </location>
</feature>
<dbReference type="EMBL" id="SDKC01000001">
    <property type="protein sequence ID" value="RXS74529.1"/>
    <property type="molecule type" value="Genomic_DNA"/>
</dbReference>
<feature type="transmembrane region" description="Helical" evidence="2">
    <location>
        <begin position="135"/>
        <end position="156"/>
    </location>
</feature>
<evidence type="ECO:0000256" key="2">
    <source>
        <dbReference type="SAM" id="Phobius"/>
    </source>
</evidence>
<proteinExistence type="predicted"/>
<comment type="caution">
    <text evidence="3">The sequence shown here is derived from an EMBL/GenBank/DDBJ whole genome shotgun (WGS) entry which is preliminary data.</text>
</comment>
<name>A0A4Q1RG30_9FIRM</name>
<keyword evidence="2" id="KW-0472">Membrane</keyword>